<organism evidence="2 3">
    <name type="scientific">Filibacter tadaridae</name>
    <dbReference type="NCBI Taxonomy" id="2483811"/>
    <lineage>
        <taxon>Bacteria</taxon>
        <taxon>Bacillati</taxon>
        <taxon>Bacillota</taxon>
        <taxon>Bacilli</taxon>
        <taxon>Bacillales</taxon>
        <taxon>Caryophanaceae</taxon>
        <taxon>Filibacter</taxon>
    </lineage>
</organism>
<dbReference type="RefSeq" id="WP_238988137.1">
    <property type="nucleotide sequence ID" value="NZ_UXAV01000023.1"/>
</dbReference>
<dbReference type="Pfam" id="PF10026">
    <property type="entry name" value="DUF2268"/>
    <property type="match status" value="1"/>
</dbReference>
<feature type="domain" description="DUF2268" evidence="1">
    <location>
        <begin position="79"/>
        <end position="269"/>
    </location>
</feature>
<gene>
    <name evidence="2" type="ORF">FILTAD_00819</name>
</gene>
<reference evidence="2 3" key="1">
    <citation type="submission" date="2018-11" db="EMBL/GenBank/DDBJ databases">
        <authorList>
            <person name="Criscuolo A."/>
        </authorList>
    </citation>
    <scope>NUCLEOTIDE SEQUENCE [LARGE SCALE GENOMIC DNA]</scope>
    <source>
        <strain evidence="2">ATB-66</strain>
    </source>
</reference>
<dbReference type="Proteomes" id="UP000270468">
    <property type="component" value="Unassembled WGS sequence"/>
</dbReference>
<protein>
    <recommendedName>
        <fullName evidence="1">DUF2268 domain-containing protein</fullName>
    </recommendedName>
</protein>
<evidence type="ECO:0000313" key="2">
    <source>
        <dbReference type="EMBL" id="VDC22639.1"/>
    </source>
</evidence>
<dbReference type="AlphaFoldDB" id="A0A3P5X3H1"/>
<keyword evidence="3" id="KW-1185">Reference proteome</keyword>
<accession>A0A3P5X3H1</accession>
<sequence length="281" mass="32536">MPVINTQIVLERFFTASKEQIDKNPYAIQCEYICQPLLVSFPRISPEELQYELFNHGLFDPLEWMESKRVVEKMEKMNVWQIVEKEYRLLKDLWGGPEVSIYILPINTNGEMGEHAPVKNGVAYSGTLLLFLSDELSSEAIKTLFAHEYNHVCRLNYLGKAPAKILLMDSLLIEGLAEFAVQDLYGEEFSSPWVNLYSYKKMMKIWKRYFLPSLNLVGTDSHQPFLYGDTKKRLPKWIGYQIGYQIVATYQQRNGFTANNELYRKSSEEVIAGSDFALPKT</sequence>
<evidence type="ECO:0000313" key="3">
    <source>
        <dbReference type="Proteomes" id="UP000270468"/>
    </source>
</evidence>
<evidence type="ECO:0000259" key="1">
    <source>
        <dbReference type="Pfam" id="PF10026"/>
    </source>
</evidence>
<dbReference type="InterPro" id="IPR018728">
    <property type="entry name" value="DUF2268"/>
</dbReference>
<dbReference type="EMBL" id="UXAV01000023">
    <property type="protein sequence ID" value="VDC22639.1"/>
    <property type="molecule type" value="Genomic_DNA"/>
</dbReference>
<name>A0A3P5X3H1_9BACL</name>
<proteinExistence type="predicted"/>